<dbReference type="InterPro" id="IPR015424">
    <property type="entry name" value="PyrdxlP-dep_Trfase"/>
</dbReference>
<evidence type="ECO:0000256" key="4">
    <source>
        <dbReference type="ARBA" id="ARBA00023125"/>
    </source>
</evidence>
<keyword evidence="7" id="KW-0808">Transferase</keyword>
<evidence type="ECO:0000259" key="6">
    <source>
        <dbReference type="PROSITE" id="PS50949"/>
    </source>
</evidence>
<dbReference type="EMBL" id="JBHRYE010000049">
    <property type="protein sequence ID" value="MFC3673607.1"/>
    <property type="molecule type" value="Genomic_DNA"/>
</dbReference>
<keyword evidence="5" id="KW-0804">Transcription</keyword>
<evidence type="ECO:0000256" key="3">
    <source>
        <dbReference type="ARBA" id="ARBA00023015"/>
    </source>
</evidence>
<dbReference type="SUPFAM" id="SSF53383">
    <property type="entry name" value="PLP-dependent transferases"/>
    <property type="match status" value="1"/>
</dbReference>
<keyword evidence="7" id="KW-0032">Aminotransferase</keyword>
<dbReference type="SMART" id="SM00345">
    <property type="entry name" value="HTH_GNTR"/>
    <property type="match status" value="1"/>
</dbReference>
<dbReference type="InterPro" id="IPR036388">
    <property type="entry name" value="WH-like_DNA-bd_sf"/>
</dbReference>
<dbReference type="CDD" id="cd00609">
    <property type="entry name" value="AAT_like"/>
    <property type="match status" value="1"/>
</dbReference>
<evidence type="ECO:0000313" key="7">
    <source>
        <dbReference type="EMBL" id="MFC3673607.1"/>
    </source>
</evidence>
<comment type="similarity">
    <text evidence="1">In the C-terminal section; belongs to the class-I pyridoxal-phosphate-dependent aminotransferase family.</text>
</comment>
<reference evidence="8" key="1">
    <citation type="journal article" date="2019" name="Int. J. Syst. Evol. Microbiol.">
        <title>The Global Catalogue of Microorganisms (GCM) 10K type strain sequencing project: providing services to taxonomists for standard genome sequencing and annotation.</title>
        <authorList>
            <consortium name="The Broad Institute Genomics Platform"/>
            <consortium name="The Broad Institute Genome Sequencing Center for Infectious Disease"/>
            <person name="Wu L."/>
            <person name="Ma J."/>
        </authorList>
    </citation>
    <scope>NUCLEOTIDE SEQUENCE [LARGE SCALE GENOMIC DNA]</scope>
    <source>
        <strain evidence="8">KCTC 42224</strain>
    </source>
</reference>
<accession>A0ABV7V957</accession>
<name>A0ABV7V957_9SPHN</name>
<dbReference type="Gene3D" id="3.90.1150.10">
    <property type="entry name" value="Aspartate Aminotransferase, domain 1"/>
    <property type="match status" value="1"/>
</dbReference>
<keyword evidence="3" id="KW-0805">Transcription regulation</keyword>
<dbReference type="InterPro" id="IPR015422">
    <property type="entry name" value="PyrdxlP-dep_Trfase_small"/>
</dbReference>
<dbReference type="InterPro" id="IPR004839">
    <property type="entry name" value="Aminotransferase_I/II_large"/>
</dbReference>
<dbReference type="PANTHER" id="PTHR46577">
    <property type="entry name" value="HTH-TYPE TRANSCRIPTIONAL REGULATORY PROTEIN GABR"/>
    <property type="match status" value="1"/>
</dbReference>
<evidence type="ECO:0000313" key="8">
    <source>
        <dbReference type="Proteomes" id="UP001595683"/>
    </source>
</evidence>
<dbReference type="InterPro" id="IPR036390">
    <property type="entry name" value="WH_DNA-bd_sf"/>
</dbReference>
<evidence type="ECO:0000256" key="1">
    <source>
        <dbReference type="ARBA" id="ARBA00005384"/>
    </source>
</evidence>
<proteinExistence type="inferred from homology"/>
<protein>
    <submittedName>
        <fullName evidence="7">PLP-dependent aminotransferase family protein</fullName>
    </submittedName>
</protein>
<comment type="caution">
    <text evidence="7">The sequence shown here is derived from an EMBL/GenBank/DDBJ whole genome shotgun (WGS) entry which is preliminary data.</text>
</comment>
<keyword evidence="4" id="KW-0238">DNA-binding</keyword>
<keyword evidence="2" id="KW-0663">Pyridoxal phosphate</keyword>
<dbReference type="CDD" id="cd07377">
    <property type="entry name" value="WHTH_GntR"/>
    <property type="match status" value="1"/>
</dbReference>
<evidence type="ECO:0000256" key="2">
    <source>
        <dbReference type="ARBA" id="ARBA00022898"/>
    </source>
</evidence>
<dbReference type="Pfam" id="PF00155">
    <property type="entry name" value="Aminotran_1_2"/>
    <property type="match status" value="1"/>
</dbReference>
<dbReference type="InterPro" id="IPR015421">
    <property type="entry name" value="PyrdxlP-dep_Trfase_major"/>
</dbReference>
<keyword evidence="8" id="KW-1185">Reference proteome</keyword>
<dbReference type="Gene3D" id="1.10.10.10">
    <property type="entry name" value="Winged helix-like DNA-binding domain superfamily/Winged helix DNA-binding domain"/>
    <property type="match status" value="1"/>
</dbReference>
<dbReference type="Pfam" id="PF00392">
    <property type="entry name" value="GntR"/>
    <property type="match status" value="1"/>
</dbReference>
<dbReference type="PANTHER" id="PTHR46577:SF2">
    <property type="entry name" value="TRANSCRIPTIONAL REGULATORY PROTEIN"/>
    <property type="match status" value="1"/>
</dbReference>
<dbReference type="InterPro" id="IPR051446">
    <property type="entry name" value="HTH_trans_reg/aminotransferase"/>
</dbReference>
<dbReference type="GO" id="GO:0008483">
    <property type="term" value="F:transaminase activity"/>
    <property type="evidence" value="ECO:0007669"/>
    <property type="project" value="UniProtKB-KW"/>
</dbReference>
<organism evidence="7 8">
    <name type="scientific">Novosphingobium pokkalii</name>
    <dbReference type="NCBI Taxonomy" id="1770194"/>
    <lineage>
        <taxon>Bacteria</taxon>
        <taxon>Pseudomonadati</taxon>
        <taxon>Pseudomonadota</taxon>
        <taxon>Alphaproteobacteria</taxon>
        <taxon>Sphingomonadales</taxon>
        <taxon>Sphingomonadaceae</taxon>
        <taxon>Novosphingobium</taxon>
    </lineage>
</organism>
<sequence length="462" mass="48088">MATAPRTQQVIDGIRSRIAARLLCAGDRLPSVRQSAARFGVSPATVVEAYDRLVADGVIQAVPRSGFFVSHLASAPAGPAANAPRRDHAIDPFWVSRQSLDESGAVAMPGCGWLPADWMPQAALQRGLREAMRDPANLLHYGSTAGDPALRRQIALRFAGEGLVCDPDRILLTASGSAAADLICRLLLRPGDTVLLDDPCYFNYQALVAAHAARAVSVPFGPSGPDPAVFAAVVAAERPRLYLTNSGVHNPTGGALALPTAHRLPGLAAAHGMVIVEDDIFADFAPGRPTMAALDGLSGVIRIGSFSKTISAAVRCGYIAARPEWIDALADLQLATGFGGPSPLASAAIGHVLGQGAYRRHMEQLRRKLDRARRHSAQALASLGLTVSGADGAGFTLWCRLPAGLDSAALAQRCLAHGVILAPGNVFSPSQSAAPFLRWNVAQTSPAALDALAKAMAAESAG</sequence>
<gene>
    <name evidence="7" type="ORF">ACFOOT_19470</name>
</gene>
<dbReference type="RefSeq" id="WP_191324871.1">
    <property type="nucleotide sequence ID" value="NZ_BMZP01000012.1"/>
</dbReference>
<evidence type="ECO:0000256" key="5">
    <source>
        <dbReference type="ARBA" id="ARBA00023163"/>
    </source>
</evidence>
<dbReference type="InterPro" id="IPR000524">
    <property type="entry name" value="Tscrpt_reg_HTH_GntR"/>
</dbReference>
<feature type="domain" description="HTH gntR-type" evidence="6">
    <location>
        <begin position="4"/>
        <end position="72"/>
    </location>
</feature>
<dbReference type="PROSITE" id="PS50949">
    <property type="entry name" value="HTH_GNTR"/>
    <property type="match status" value="1"/>
</dbReference>
<dbReference type="Gene3D" id="3.40.640.10">
    <property type="entry name" value="Type I PLP-dependent aspartate aminotransferase-like (Major domain)"/>
    <property type="match status" value="1"/>
</dbReference>
<dbReference type="SUPFAM" id="SSF46785">
    <property type="entry name" value="Winged helix' DNA-binding domain"/>
    <property type="match status" value="1"/>
</dbReference>
<dbReference type="Proteomes" id="UP001595683">
    <property type="component" value="Unassembled WGS sequence"/>
</dbReference>